<dbReference type="SUPFAM" id="SSF49899">
    <property type="entry name" value="Concanavalin A-like lectins/glucanases"/>
    <property type="match status" value="1"/>
</dbReference>
<protein>
    <recommendedName>
        <fullName evidence="8">Pentraxin (PTX) domain-containing protein</fullName>
    </recommendedName>
</protein>
<evidence type="ECO:0000256" key="5">
    <source>
        <dbReference type="ARBA" id="ARBA00023180"/>
    </source>
</evidence>
<name>A7SZ16_NEMVE</name>
<feature type="compositionally biased region" description="Acidic residues" evidence="7">
    <location>
        <begin position="278"/>
        <end position="287"/>
    </location>
</feature>
<dbReference type="STRING" id="45351.A7SZ16"/>
<proteinExistence type="predicted"/>
<sequence>MGNIAKKSYAYNKVSLTSSLFTLYSNAFVAVSLGKQVLEFPEPCSTNRPEYFNEKPRQIYNNTVCLWFQASKQSTESSTVFSLATKKSVDAFTVFLYRKHGRIALYLQTGKPVSSIGDDVFDSHWHHYCASWTDSTNAWKTYLNGTLKGYGEEALSMEDSLQCPLHDGSIVLGADQDGYQSKMDEPFLGNMTAVNIWNRELTDTEIADLAKECPSEIGNFLSWEGCLIKFSDKTRMICPVTEEEEEKETKEKEEEEEDGEEEVVIDELGISISKDESDGSDESNESD</sequence>
<organism evidence="9 10">
    <name type="scientific">Nematostella vectensis</name>
    <name type="common">Starlet sea anemone</name>
    <dbReference type="NCBI Taxonomy" id="45351"/>
    <lineage>
        <taxon>Eukaryota</taxon>
        <taxon>Metazoa</taxon>
        <taxon>Cnidaria</taxon>
        <taxon>Anthozoa</taxon>
        <taxon>Hexacorallia</taxon>
        <taxon>Actiniaria</taxon>
        <taxon>Edwardsiidae</taxon>
        <taxon>Nematostella</taxon>
    </lineage>
</organism>
<evidence type="ECO:0000256" key="3">
    <source>
        <dbReference type="ARBA" id="ARBA00022837"/>
    </source>
</evidence>
<gene>
    <name evidence="9" type="ORF">NEMVEDRAFT_v1g219784</name>
</gene>
<dbReference type="Proteomes" id="UP000001593">
    <property type="component" value="Unassembled WGS sequence"/>
</dbReference>
<feature type="compositionally biased region" description="Acidic residues" evidence="7">
    <location>
        <begin position="253"/>
        <end position="265"/>
    </location>
</feature>
<dbReference type="PhylomeDB" id="A7SZ16"/>
<reference evidence="9 10" key="1">
    <citation type="journal article" date="2007" name="Science">
        <title>Sea anemone genome reveals ancestral eumetazoan gene repertoire and genomic organization.</title>
        <authorList>
            <person name="Putnam N.H."/>
            <person name="Srivastava M."/>
            <person name="Hellsten U."/>
            <person name="Dirks B."/>
            <person name="Chapman J."/>
            <person name="Salamov A."/>
            <person name="Terry A."/>
            <person name="Shapiro H."/>
            <person name="Lindquist E."/>
            <person name="Kapitonov V.V."/>
            <person name="Jurka J."/>
            <person name="Genikhovich G."/>
            <person name="Grigoriev I.V."/>
            <person name="Lucas S.M."/>
            <person name="Steele R.E."/>
            <person name="Finnerty J.R."/>
            <person name="Technau U."/>
            <person name="Martindale M.Q."/>
            <person name="Rokhsar D.S."/>
        </authorList>
    </citation>
    <scope>NUCLEOTIDE SEQUENCE [LARGE SCALE GENOMIC DNA]</scope>
    <source>
        <strain evidence="10">CH2 X CH6</strain>
    </source>
</reference>
<dbReference type="eggNOG" id="ENOG502STZQ">
    <property type="taxonomic scope" value="Eukaryota"/>
</dbReference>
<dbReference type="PRINTS" id="PR00895">
    <property type="entry name" value="PENTAXIN"/>
</dbReference>
<evidence type="ECO:0000259" key="8">
    <source>
        <dbReference type="PROSITE" id="PS51828"/>
    </source>
</evidence>
<keyword evidence="10" id="KW-1185">Reference proteome</keyword>
<dbReference type="EMBL" id="DS469944">
    <property type="protein sequence ID" value="EDO31050.1"/>
    <property type="molecule type" value="Genomic_DNA"/>
</dbReference>
<dbReference type="GO" id="GO:0046872">
    <property type="term" value="F:metal ion binding"/>
    <property type="evidence" value="ECO:0007669"/>
    <property type="project" value="UniProtKB-KW"/>
</dbReference>
<comment type="cofactor">
    <cofactor evidence="1">
        <name>Ca(2+)</name>
        <dbReference type="ChEBI" id="CHEBI:29108"/>
    </cofactor>
</comment>
<evidence type="ECO:0000313" key="10">
    <source>
        <dbReference type="Proteomes" id="UP000001593"/>
    </source>
</evidence>
<dbReference type="HOGENOM" id="CLU_1148403_0_0_1"/>
<dbReference type="InterPro" id="IPR001759">
    <property type="entry name" value="PTX_dom"/>
</dbReference>
<keyword evidence="3" id="KW-0106">Calcium</keyword>
<dbReference type="InterPro" id="IPR051360">
    <property type="entry name" value="Neuronal_Pentraxin_Related"/>
</dbReference>
<dbReference type="Pfam" id="PF00354">
    <property type="entry name" value="Pentaxin"/>
    <property type="match status" value="1"/>
</dbReference>
<accession>A7SZ16</accession>
<dbReference type="PANTHER" id="PTHR19277">
    <property type="entry name" value="PENTRAXIN"/>
    <property type="match status" value="1"/>
</dbReference>
<evidence type="ECO:0000256" key="2">
    <source>
        <dbReference type="ARBA" id="ARBA00022723"/>
    </source>
</evidence>
<keyword evidence="2" id="KW-0479">Metal-binding</keyword>
<dbReference type="SMART" id="SM00159">
    <property type="entry name" value="PTX"/>
    <property type="match status" value="1"/>
</dbReference>
<feature type="domain" description="Pentraxin (PTX)" evidence="8">
    <location>
        <begin position="34"/>
        <end position="243"/>
    </location>
</feature>
<evidence type="ECO:0000256" key="7">
    <source>
        <dbReference type="SAM" id="MobiDB-lite"/>
    </source>
</evidence>
<keyword evidence="5" id="KW-0325">Glycoprotein</keyword>
<comment type="caution">
    <text evidence="6">Lacks conserved residue(s) required for the propagation of feature annotation.</text>
</comment>
<evidence type="ECO:0000256" key="4">
    <source>
        <dbReference type="ARBA" id="ARBA00023157"/>
    </source>
</evidence>
<dbReference type="PROSITE" id="PS51828">
    <property type="entry name" value="PTX_2"/>
    <property type="match status" value="1"/>
</dbReference>
<evidence type="ECO:0000256" key="1">
    <source>
        <dbReference type="ARBA" id="ARBA00001913"/>
    </source>
</evidence>
<dbReference type="AlphaFoldDB" id="A7SZ16"/>
<evidence type="ECO:0000313" key="9">
    <source>
        <dbReference type="EMBL" id="EDO31050.1"/>
    </source>
</evidence>
<dbReference type="InParanoid" id="A7SZ16"/>
<dbReference type="Gene3D" id="2.60.120.200">
    <property type="match status" value="1"/>
</dbReference>
<dbReference type="PANTHER" id="PTHR19277:SF161">
    <property type="entry name" value="LAMININ G DOMAIN-CONTAINING PROTEIN"/>
    <property type="match status" value="1"/>
</dbReference>
<keyword evidence="4" id="KW-1015">Disulfide bond</keyword>
<feature type="region of interest" description="Disordered" evidence="7">
    <location>
        <begin position="241"/>
        <end position="287"/>
    </location>
</feature>
<evidence type="ECO:0000256" key="6">
    <source>
        <dbReference type="PROSITE-ProRule" id="PRU01172"/>
    </source>
</evidence>
<dbReference type="OMA" id="ADFWING"/>
<dbReference type="InterPro" id="IPR013320">
    <property type="entry name" value="ConA-like_dom_sf"/>
</dbReference>